<evidence type="ECO:0000313" key="2">
    <source>
        <dbReference type="Proteomes" id="UP000053237"/>
    </source>
</evidence>
<protein>
    <submittedName>
        <fullName evidence="1">Uncharacterized protein</fullName>
    </submittedName>
</protein>
<proteinExistence type="predicted"/>
<name>A0A024G4S3_9STRA</name>
<accession>A0A024G4S3</accession>
<dbReference type="InParanoid" id="A0A024G4S3"/>
<keyword evidence="2" id="KW-1185">Reference proteome</keyword>
<dbReference type="Proteomes" id="UP000053237">
    <property type="component" value="Unassembled WGS sequence"/>
</dbReference>
<dbReference type="EMBL" id="CAIX01000024">
    <property type="protein sequence ID" value="CCI41761.1"/>
    <property type="molecule type" value="Genomic_DNA"/>
</dbReference>
<dbReference type="AlphaFoldDB" id="A0A024G4S3"/>
<gene>
    <name evidence="1" type="ORF">BN9_025450</name>
</gene>
<comment type="caution">
    <text evidence="1">The sequence shown here is derived from an EMBL/GenBank/DDBJ whole genome shotgun (WGS) entry which is preliminary data.</text>
</comment>
<organism evidence="1 2">
    <name type="scientific">Albugo candida</name>
    <dbReference type="NCBI Taxonomy" id="65357"/>
    <lineage>
        <taxon>Eukaryota</taxon>
        <taxon>Sar</taxon>
        <taxon>Stramenopiles</taxon>
        <taxon>Oomycota</taxon>
        <taxon>Peronosporomycetes</taxon>
        <taxon>Albuginales</taxon>
        <taxon>Albuginaceae</taxon>
        <taxon>Albugo</taxon>
    </lineage>
</organism>
<reference evidence="1 2" key="1">
    <citation type="submission" date="2012-05" db="EMBL/GenBank/DDBJ databases">
        <title>Recombination and specialization in a pathogen metapopulation.</title>
        <authorList>
            <person name="Gardiner A."/>
            <person name="Kemen E."/>
            <person name="Schultz-Larsen T."/>
            <person name="MacLean D."/>
            <person name="Van Oosterhout C."/>
            <person name="Jones J.D.G."/>
        </authorList>
    </citation>
    <scope>NUCLEOTIDE SEQUENCE [LARGE SCALE GENOMIC DNA]</scope>
    <source>
        <strain evidence="1 2">Ac Nc2</strain>
    </source>
</reference>
<evidence type="ECO:0000313" key="1">
    <source>
        <dbReference type="EMBL" id="CCI41761.1"/>
    </source>
</evidence>
<sequence>MPSNRLVISTVAYNIQSFSIVSTETNLFDFIALYLTNTLKLLYSLTFPNKPLQDFNLCDSFADISQFEGNYRYTSHVPLMEVFSMQIDPQQRVRLFIYHFHKS</sequence>